<sequence length="65" mass="7654">LQQHLSEFEDHRLITRKRLKDGNEYIWLTADDETIVEFLKEKGMRFEDTDTEDELTPAPRTGCAT</sequence>
<protein>
    <submittedName>
        <fullName evidence="2">ArsR family transcriptional regulator</fullName>
    </submittedName>
</protein>
<proteinExistence type="predicted"/>
<organism evidence="2">
    <name type="scientific">Gongylonema pulchrum</name>
    <dbReference type="NCBI Taxonomy" id="637853"/>
    <lineage>
        <taxon>Eukaryota</taxon>
        <taxon>Metazoa</taxon>
        <taxon>Ecdysozoa</taxon>
        <taxon>Nematoda</taxon>
        <taxon>Chromadorea</taxon>
        <taxon>Rhabditida</taxon>
        <taxon>Spirurina</taxon>
        <taxon>Spiruromorpha</taxon>
        <taxon>Spiruroidea</taxon>
        <taxon>Gongylonematidae</taxon>
        <taxon>Gongylonema</taxon>
    </lineage>
</organism>
<evidence type="ECO:0000313" key="2">
    <source>
        <dbReference type="WBParaSite" id="GPUH_0000175101-mRNA-1"/>
    </source>
</evidence>
<feature type="domain" description="Origin recognition complex subunit 2 winged-helix" evidence="1">
    <location>
        <begin position="1"/>
        <end position="33"/>
    </location>
</feature>
<dbReference type="Pfam" id="PF24882">
    <property type="entry name" value="WHD_ORC2"/>
    <property type="match status" value="1"/>
</dbReference>
<accession>A0A183CZ56</accession>
<evidence type="ECO:0000259" key="1">
    <source>
        <dbReference type="Pfam" id="PF24882"/>
    </source>
</evidence>
<reference evidence="2" key="1">
    <citation type="submission" date="2016-06" db="UniProtKB">
        <authorList>
            <consortium name="WormBaseParasite"/>
        </authorList>
    </citation>
    <scope>IDENTIFICATION</scope>
</reference>
<dbReference type="WBParaSite" id="GPUH_0000175101-mRNA-1">
    <property type="protein sequence ID" value="GPUH_0000175101-mRNA-1"/>
    <property type="gene ID" value="GPUH_0000175101"/>
</dbReference>
<name>A0A183CZ56_9BILA</name>
<dbReference type="AlphaFoldDB" id="A0A183CZ56"/>
<dbReference type="InterPro" id="IPR056773">
    <property type="entry name" value="WHD_ORC2"/>
</dbReference>